<dbReference type="EMBL" id="BK032620">
    <property type="protein sequence ID" value="DAF51698.1"/>
    <property type="molecule type" value="Genomic_DNA"/>
</dbReference>
<accession>A0A8S5SMA4</accession>
<evidence type="ECO:0000313" key="1">
    <source>
        <dbReference type="EMBL" id="DAF51698.1"/>
    </source>
</evidence>
<organism evidence="1">
    <name type="scientific">Myoviridae sp. ctgEf1</name>
    <dbReference type="NCBI Taxonomy" id="2827699"/>
    <lineage>
        <taxon>Viruses</taxon>
        <taxon>Duplodnaviria</taxon>
        <taxon>Heunggongvirae</taxon>
        <taxon>Uroviricota</taxon>
        <taxon>Caudoviricetes</taxon>
    </lineage>
</organism>
<reference evidence="1" key="1">
    <citation type="journal article" date="2021" name="Proc. Natl. Acad. Sci. U.S.A.">
        <title>A Catalog of Tens of Thousands of Viruses from Human Metagenomes Reveals Hidden Associations with Chronic Diseases.</title>
        <authorList>
            <person name="Tisza M.J."/>
            <person name="Buck C.B."/>
        </authorList>
    </citation>
    <scope>NUCLEOTIDE SEQUENCE</scope>
    <source>
        <strain evidence="1">CtgEf1</strain>
    </source>
</reference>
<proteinExistence type="predicted"/>
<sequence length="207" mass="24067">MSIILLEVQTRINSFNPIAGNIEAFNRFPNIKNDILENLKYTHGNYEFIKKFEKTLPGKRFLCGGYDHDKVEIILREYKKIVKMRNSIAHSLPHNINGKYVKIHRSIDKNKIVKDTVVDEAFLHDFIQQCKELIDILHNPDFDSIIQEFMIVINKHLDISSIVSNIRSDISKFNLASYIEPDVSGLTKIMDLTKKISEEPTSRQHKQ</sequence>
<protein>
    <submittedName>
        <fullName evidence="1">Uncharacterized protein</fullName>
    </submittedName>
</protein>
<name>A0A8S5SMA4_9CAUD</name>